<dbReference type="PANTHER" id="PTHR47623">
    <property type="entry name" value="OS09G0287300 PROTEIN"/>
    <property type="match status" value="1"/>
</dbReference>
<comment type="caution">
    <text evidence="2">The sequence shown here is derived from an EMBL/GenBank/DDBJ whole genome shotgun (WGS) entry which is preliminary data.</text>
</comment>
<protein>
    <submittedName>
        <fullName evidence="2">Phosphoglycerate mutase</fullName>
    </submittedName>
</protein>
<feature type="region of interest" description="Disordered" evidence="1">
    <location>
        <begin position="13"/>
        <end position="32"/>
    </location>
</feature>
<dbReference type="Pfam" id="PF00300">
    <property type="entry name" value="His_Phos_1"/>
    <property type="match status" value="1"/>
</dbReference>
<dbReference type="InterPro" id="IPR029033">
    <property type="entry name" value="His_PPase_superfam"/>
</dbReference>
<dbReference type="Gene3D" id="3.40.50.1240">
    <property type="entry name" value="Phosphoglycerate mutase-like"/>
    <property type="match status" value="1"/>
</dbReference>
<dbReference type="CDD" id="cd07067">
    <property type="entry name" value="HP_PGM_like"/>
    <property type="match status" value="1"/>
</dbReference>
<accession>A0ABQ5UZF5</accession>
<dbReference type="SUPFAM" id="SSF53254">
    <property type="entry name" value="Phosphoglycerate mutase-like"/>
    <property type="match status" value="1"/>
</dbReference>
<dbReference type="InterPro" id="IPR013078">
    <property type="entry name" value="His_Pase_superF_clade-1"/>
</dbReference>
<sequence length="164" mass="18754">MLTHLLLMRHAKSSWNDPNQTDHERPLNARGRRAAPAVGQALHARGYAPQVIWASDSKRTRETALHLIRAIPGAQRIDYYSEFYHASPSDVFAVARREGEPDVERLMWLGHNPGWGDMHAQFTGRYDDYPTGACTVLERTHEGDWLNPDSWKFVDLILPRLLEA</sequence>
<name>A0ABQ5UZF5_9PROT</name>
<proteinExistence type="predicted"/>
<reference evidence="2" key="1">
    <citation type="journal article" date="2014" name="Int. J. Syst. Evol. Microbiol.">
        <title>Complete genome of a new Firmicutes species belonging to the dominant human colonic microbiota ('Ruminococcus bicirculans') reveals two chromosomes and a selective capacity to utilize plant glucans.</title>
        <authorList>
            <consortium name="NISC Comparative Sequencing Program"/>
            <person name="Wegmann U."/>
            <person name="Louis P."/>
            <person name="Goesmann A."/>
            <person name="Henrissat B."/>
            <person name="Duncan S.H."/>
            <person name="Flint H.J."/>
        </authorList>
    </citation>
    <scope>NUCLEOTIDE SEQUENCE</scope>
    <source>
        <strain evidence="2">NBRC 108216</strain>
    </source>
</reference>
<reference evidence="2" key="2">
    <citation type="submission" date="2023-01" db="EMBL/GenBank/DDBJ databases">
        <title>Draft genome sequence of Algimonas porphyrae strain NBRC 108216.</title>
        <authorList>
            <person name="Sun Q."/>
            <person name="Mori K."/>
        </authorList>
    </citation>
    <scope>NUCLEOTIDE SEQUENCE</scope>
    <source>
        <strain evidence="2">NBRC 108216</strain>
    </source>
</reference>
<dbReference type="SMART" id="SM00855">
    <property type="entry name" value="PGAM"/>
    <property type="match status" value="1"/>
</dbReference>
<dbReference type="RefSeq" id="WP_284369108.1">
    <property type="nucleotide sequence ID" value="NZ_BSNJ01000001.1"/>
</dbReference>
<dbReference type="Proteomes" id="UP001161390">
    <property type="component" value="Unassembled WGS sequence"/>
</dbReference>
<evidence type="ECO:0000256" key="1">
    <source>
        <dbReference type="SAM" id="MobiDB-lite"/>
    </source>
</evidence>
<dbReference type="PANTHER" id="PTHR47623:SF1">
    <property type="entry name" value="OS09G0287300 PROTEIN"/>
    <property type="match status" value="1"/>
</dbReference>
<keyword evidence="3" id="KW-1185">Reference proteome</keyword>
<gene>
    <name evidence="2" type="ORF">GCM10007854_03120</name>
</gene>
<evidence type="ECO:0000313" key="3">
    <source>
        <dbReference type="Proteomes" id="UP001161390"/>
    </source>
</evidence>
<dbReference type="EMBL" id="BSNJ01000001">
    <property type="protein sequence ID" value="GLQ19357.1"/>
    <property type="molecule type" value="Genomic_DNA"/>
</dbReference>
<evidence type="ECO:0000313" key="2">
    <source>
        <dbReference type="EMBL" id="GLQ19357.1"/>
    </source>
</evidence>
<organism evidence="2 3">
    <name type="scientific">Algimonas porphyrae</name>
    <dbReference type="NCBI Taxonomy" id="1128113"/>
    <lineage>
        <taxon>Bacteria</taxon>
        <taxon>Pseudomonadati</taxon>
        <taxon>Pseudomonadota</taxon>
        <taxon>Alphaproteobacteria</taxon>
        <taxon>Maricaulales</taxon>
        <taxon>Robiginitomaculaceae</taxon>
        <taxon>Algimonas</taxon>
    </lineage>
</organism>